<accession>A0A1B8TSV8</accession>
<evidence type="ECO:0008006" key="3">
    <source>
        <dbReference type="Google" id="ProtNLM"/>
    </source>
</evidence>
<sequence length="337" mass="38037">MINVLQNFSLIKRVFLVAFIVVSLNTFSKEKEDICLNHNHETSFEFFFCDVCSSTTGGGSFGLGTLNNASFVGVRYVFSSFESKDGIFANSPTTKESFNTYQLWGRVPINERFYVSAILPYQDLTRKFEDRLETTNGFGDATIMGWYKLKLFKKVDKTKAEYVTLKEKSNHTLEFGLGLKLPTGKFEEVLTDRVNPGFQVGTGSTDFIVGISHVYNINKFGLNNSLTYYLKGENKNEYRFGNQFSYGSNLFYSITKENYNLMPFIGLSGNIYEKIKQFGETISDTDGTVFNGTLGTEISTKNFIIGANYTLPISHNLFGGDVTSQESFSLYLNFSLH</sequence>
<comment type="caution">
    <text evidence="1">The sequence shown here is derived from an EMBL/GenBank/DDBJ whole genome shotgun (WGS) entry which is preliminary data.</text>
</comment>
<dbReference type="KEGG" id="pob:LPB03_11300"/>
<protein>
    <recommendedName>
        <fullName evidence="3">Transporter</fullName>
    </recommendedName>
</protein>
<keyword evidence="2" id="KW-1185">Reference proteome</keyword>
<evidence type="ECO:0000313" key="2">
    <source>
        <dbReference type="Proteomes" id="UP000092584"/>
    </source>
</evidence>
<name>A0A1B8TSV8_9FLAO</name>
<organism evidence="1 2">
    <name type="scientific">Polaribacter vadi</name>
    <dbReference type="NCBI Taxonomy" id="1774273"/>
    <lineage>
        <taxon>Bacteria</taxon>
        <taxon>Pseudomonadati</taxon>
        <taxon>Bacteroidota</taxon>
        <taxon>Flavobacteriia</taxon>
        <taxon>Flavobacteriales</taxon>
        <taxon>Flavobacteriaceae</taxon>
    </lineage>
</organism>
<dbReference type="Proteomes" id="UP000092584">
    <property type="component" value="Unassembled WGS sequence"/>
</dbReference>
<evidence type="ECO:0000313" key="1">
    <source>
        <dbReference type="EMBL" id="OBY62730.1"/>
    </source>
</evidence>
<dbReference type="AlphaFoldDB" id="A0A1B8TSV8"/>
<proteinExistence type="predicted"/>
<dbReference type="EMBL" id="LSFM01000023">
    <property type="protein sequence ID" value="OBY62730.1"/>
    <property type="molecule type" value="Genomic_DNA"/>
</dbReference>
<gene>
    <name evidence="1" type="ORF">LPB3_11310</name>
</gene>
<reference evidence="2" key="1">
    <citation type="submission" date="2016-02" db="EMBL/GenBank/DDBJ databases">
        <authorList>
            <person name="Shin S.-K."/>
            <person name="Yi H."/>
            <person name="Kim E."/>
        </authorList>
    </citation>
    <scope>NUCLEOTIDE SEQUENCE [LARGE SCALE GENOMIC DNA]</scope>
    <source>
        <strain evidence="2">LPB0003</strain>
    </source>
</reference>
<dbReference type="RefSeq" id="WP_065319716.1">
    <property type="nucleotide sequence ID" value="NZ_CP017477.1"/>
</dbReference>
<dbReference type="STRING" id="1774273.LPB03_11300"/>